<dbReference type="GO" id="GO:0032259">
    <property type="term" value="P:methylation"/>
    <property type="evidence" value="ECO:0007669"/>
    <property type="project" value="UniProtKB-KW"/>
</dbReference>
<dbReference type="Pfam" id="PF05050">
    <property type="entry name" value="Methyltransf_21"/>
    <property type="match status" value="1"/>
</dbReference>
<proteinExistence type="predicted"/>
<protein>
    <submittedName>
        <fullName evidence="2">FkbM family methyltransferase</fullName>
    </submittedName>
</protein>
<accession>A0ABW5E1B5</accession>
<dbReference type="Gene3D" id="3.40.50.150">
    <property type="entry name" value="Vaccinia Virus protein VP39"/>
    <property type="match status" value="1"/>
</dbReference>
<gene>
    <name evidence="2" type="ORF">ACFSQZ_06900</name>
</gene>
<dbReference type="PANTHER" id="PTHR34009">
    <property type="entry name" value="PROTEIN STAR"/>
    <property type="match status" value="1"/>
</dbReference>
<keyword evidence="2" id="KW-0489">Methyltransferase</keyword>
<evidence type="ECO:0000259" key="1">
    <source>
        <dbReference type="Pfam" id="PF05050"/>
    </source>
</evidence>
<feature type="domain" description="Methyltransferase FkbM" evidence="1">
    <location>
        <begin position="43"/>
        <end position="211"/>
    </location>
</feature>
<dbReference type="InterPro" id="IPR029063">
    <property type="entry name" value="SAM-dependent_MTases_sf"/>
</dbReference>
<name>A0ABW5E1B5_9BACT</name>
<dbReference type="InterPro" id="IPR053202">
    <property type="entry name" value="EGF_Rcpt_Signaling_Reg"/>
</dbReference>
<dbReference type="GO" id="GO:0008168">
    <property type="term" value="F:methyltransferase activity"/>
    <property type="evidence" value="ECO:0007669"/>
    <property type="project" value="UniProtKB-KW"/>
</dbReference>
<keyword evidence="2" id="KW-0808">Transferase</keyword>
<dbReference type="Proteomes" id="UP001597297">
    <property type="component" value="Unassembled WGS sequence"/>
</dbReference>
<keyword evidence="3" id="KW-1185">Reference proteome</keyword>
<dbReference type="InterPro" id="IPR006342">
    <property type="entry name" value="FkbM_mtfrase"/>
</dbReference>
<dbReference type="PANTHER" id="PTHR34009:SF2">
    <property type="entry name" value="PROTEIN STAR"/>
    <property type="match status" value="1"/>
</dbReference>
<dbReference type="EMBL" id="JBHUJC010000020">
    <property type="protein sequence ID" value="MFD2276189.1"/>
    <property type="molecule type" value="Genomic_DNA"/>
</dbReference>
<sequence>MKLKDRLLNRLKYLLKYNPRKSLNKLDDVIEKHLDINNGVFIEVGANNGISQSNTYYLEVVKGWRGLLIEPIERLYKECVWNRPRAMVVQRALVGFDFKGTNVTIHDSSLMSVIQHGDSLTPAQERHLERGRKLQNLSKSPFSQVPAQPLSSLLDGIDGMEKVDLFSLDVEGFELQVLKGIDFSRHRPSYILVETSLFSDVRALLEENNYTFLEKCTHHDYLFKG</sequence>
<dbReference type="SUPFAM" id="SSF53335">
    <property type="entry name" value="S-adenosyl-L-methionine-dependent methyltransferases"/>
    <property type="match status" value="1"/>
</dbReference>
<organism evidence="2 3">
    <name type="scientific">Rubritalea spongiae</name>
    <dbReference type="NCBI Taxonomy" id="430797"/>
    <lineage>
        <taxon>Bacteria</taxon>
        <taxon>Pseudomonadati</taxon>
        <taxon>Verrucomicrobiota</taxon>
        <taxon>Verrucomicrobiia</taxon>
        <taxon>Verrucomicrobiales</taxon>
        <taxon>Rubritaleaceae</taxon>
        <taxon>Rubritalea</taxon>
    </lineage>
</organism>
<reference evidence="3" key="1">
    <citation type="journal article" date="2019" name="Int. J. Syst. Evol. Microbiol.">
        <title>The Global Catalogue of Microorganisms (GCM) 10K type strain sequencing project: providing services to taxonomists for standard genome sequencing and annotation.</title>
        <authorList>
            <consortium name="The Broad Institute Genomics Platform"/>
            <consortium name="The Broad Institute Genome Sequencing Center for Infectious Disease"/>
            <person name="Wu L."/>
            <person name="Ma J."/>
        </authorList>
    </citation>
    <scope>NUCLEOTIDE SEQUENCE [LARGE SCALE GENOMIC DNA]</scope>
    <source>
        <strain evidence="3">JCM 16545</strain>
    </source>
</reference>
<dbReference type="NCBIfam" id="TIGR01444">
    <property type="entry name" value="fkbM_fam"/>
    <property type="match status" value="1"/>
</dbReference>
<dbReference type="RefSeq" id="WP_377094472.1">
    <property type="nucleotide sequence ID" value="NZ_JBHSJM010000001.1"/>
</dbReference>
<evidence type="ECO:0000313" key="3">
    <source>
        <dbReference type="Proteomes" id="UP001597297"/>
    </source>
</evidence>
<evidence type="ECO:0000313" key="2">
    <source>
        <dbReference type="EMBL" id="MFD2276189.1"/>
    </source>
</evidence>
<comment type="caution">
    <text evidence="2">The sequence shown here is derived from an EMBL/GenBank/DDBJ whole genome shotgun (WGS) entry which is preliminary data.</text>
</comment>